<gene>
    <name evidence="1" type="ORF">PISMIDRAFT_681091</name>
</gene>
<reference evidence="2" key="2">
    <citation type="submission" date="2015-01" db="EMBL/GenBank/DDBJ databases">
        <title>Evolutionary Origins and Diversification of the Mycorrhizal Mutualists.</title>
        <authorList>
            <consortium name="DOE Joint Genome Institute"/>
            <consortium name="Mycorrhizal Genomics Consortium"/>
            <person name="Kohler A."/>
            <person name="Kuo A."/>
            <person name="Nagy L.G."/>
            <person name="Floudas D."/>
            <person name="Copeland A."/>
            <person name="Barry K.W."/>
            <person name="Cichocki N."/>
            <person name="Veneault-Fourrey C."/>
            <person name="LaButti K."/>
            <person name="Lindquist E.A."/>
            <person name="Lipzen A."/>
            <person name="Lundell T."/>
            <person name="Morin E."/>
            <person name="Murat C."/>
            <person name="Riley R."/>
            <person name="Ohm R."/>
            <person name="Sun H."/>
            <person name="Tunlid A."/>
            <person name="Henrissat B."/>
            <person name="Grigoriev I.V."/>
            <person name="Hibbett D.S."/>
            <person name="Martin F."/>
        </authorList>
    </citation>
    <scope>NUCLEOTIDE SEQUENCE [LARGE SCALE GENOMIC DNA]</scope>
    <source>
        <strain evidence="2">441</strain>
    </source>
</reference>
<proteinExistence type="predicted"/>
<evidence type="ECO:0000313" key="2">
    <source>
        <dbReference type="Proteomes" id="UP000054018"/>
    </source>
</evidence>
<dbReference type="AlphaFoldDB" id="A0A0C9ZPD8"/>
<reference evidence="1 2" key="1">
    <citation type="submission" date="2014-04" db="EMBL/GenBank/DDBJ databases">
        <authorList>
            <consortium name="DOE Joint Genome Institute"/>
            <person name="Kuo A."/>
            <person name="Kohler A."/>
            <person name="Costa M.D."/>
            <person name="Nagy L.G."/>
            <person name="Floudas D."/>
            <person name="Copeland A."/>
            <person name="Barry K.W."/>
            <person name="Cichocki N."/>
            <person name="Veneault-Fourrey C."/>
            <person name="LaButti K."/>
            <person name="Lindquist E.A."/>
            <person name="Lipzen A."/>
            <person name="Lundell T."/>
            <person name="Morin E."/>
            <person name="Murat C."/>
            <person name="Sun H."/>
            <person name="Tunlid A."/>
            <person name="Henrissat B."/>
            <person name="Grigoriev I.V."/>
            <person name="Hibbett D.S."/>
            <person name="Martin F."/>
            <person name="Nordberg H.P."/>
            <person name="Cantor M.N."/>
            <person name="Hua S.X."/>
        </authorList>
    </citation>
    <scope>NUCLEOTIDE SEQUENCE [LARGE SCALE GENOMIC DNA]</scope>
    <source>
        <strain evidence="1 2">441</strain>
    </source>
</reference>
<dbReference type="Proteomes" id="UP000054018">
    <property type="component" value="Unassembled WGS sequence"/>
</dbReference>
<evidence type="ECO:0000313" key="1">
    <source>
        <dbReference type="EMBL" id="KIK21628.1"/>
    </source>
</evidence>
<organism evidence="1 2">
    <name type="scientific">Pisolithus microcarpus 441</name>
    <dbReference type="NCBI Taxonomy" id="765257"/>
    <lineage>
        <taxon>Eukaryota</taxon>
        <taxon>Fungi</taxon>
        <taxon>Dikarya</taxon>
        <taxon>Basidiomycota</taxon>
        <taxon>Agaricomycotina</taxon>
        <taxon>Agaricomycetes</taxon>
        <taxon>Agaricomycetidae</taxon>
        <taxon>Boletales</taxon>
        <taxon>Sclerodermatineae</taxon>
        <taxon>Pisolithaceae</taxon>
        <taxon>Pisolithus</taxon>
    </lineage>
</organism>
<name>A0A0C9ZPD8_9AGAM</name>
<dbReference type="HOGENOM" id="CLU_2528328_0_0_1"/>
<dbReference type="EMBL" id="KN833749">
    <property type="protein sequence ID" value="KIK21628.1"/>
    <property type="molecule type" value="Genomic_DNA"/>
</dbReference>
<keyword evidence="2" id="KW-1185">Reference proteome</keyword>
<protein>
    <submittedName>
        <fullName evidence="1">Uncharacterized protein</fullName>
    </submittedName>
</protein>
<accession>A0A0C9ZPD8</accession>
<sequence>MIKHSASALMMLGWKNKVRRRETNGGGRKENKSNAITLTRDIDIPIAMQTPTANGSTLRAGVYTFTPKHPLFPTLCAEPICSGC</sequence>